<dbReference type="RefSeq" id="WP_150450587.1">
    <property type="nucleotide sequence ID" value="NZ_VYSA01000007.1"/>
</dbReference>
<proteinExistence type="predicted"/>
<comment type="subcellular location">
    <subcellularLocation>
        <location evidence="1">Cell membrane</location>
        <topology evidence="1">Multi-pass membrane protein</topology>
    </subcellularLocation>
</comment>
<evidence type="ECO:0000256" key="2">
    <source>
        <dbReference type="ARBA" id="ARBA00022692"/>
    </source>
</evidence>
<dbReference type="OrthoDB" id="8596007at2"/>
<dbReference type="GO" id="GO:0022857">
    <property type="term" value="F:transmembrane transporter activity"/>
    <property type="evidence" value="ECO:0007669"/>
    <property type="project" value="InterPro"/>
</dbReference>
<dbReference type="InterPro" id="IPR036259">
    <property type="entry name" value="MFS_trans_sf"/>
</dbReference>
<dbReference type="PANTHER" id="PTHR11360">
    <property type="entry name" value="MONOCARBOXYLATE TRANSPORTER"/>
    <property type="match status" value="1"/>
</dbReference>
<organism evidence="7 8">
    <name type="scientific">Microbacterium rhizomatis</name>
    <dbReference type="NCBI Taxonomy" id="1631477"/>
    <lineage>
        <taxon>Bacteria</taxon>
        <taxon>Bacillati</taxon>
        <taxon>Actinomycetota</taxon>
        <taxon>Actinomycetes</taxon>
        <taxon>Micrococcales</taxon>
        <taxon>Microbacteriaceae</taxon>
        <taxon>Microbacterium</taxon>
    </lineage>
</organism>
<evidence type="ECO:0000313" key="7">
    <source>
        <dbReference type="EMBL" id="KAA9104753.1"/>
    </source>
</evidence>
<sequence length="363" mass="37273">MAAGVSAFAIGILVSRYGPRIPTVPVSLAFGGAVILLASANGSVGYWYFLCILLGAVAGASTPVAHVTVVTAWFSDRRGLALGLLAVGSALGTILMPPIATAIETTYGWRSVYIAVGVLCVVIPPAVYAFVTRLPAGTAMRRSDGGDGAGTSSIRPLTSQRQFWLLMGGILLVSTALFGLLSQVFPIAAGHGYSPETAALMLSSLAVSSLLVHGVVGFLLDRLYAPGIAAVLFVLGGVGTVLLFTATTLPLSLLGAVLVGVAFGAERDVASYIVSRFFPLSAYSRVGGLVFFMLTIGGAIGIFLIGQLYVATGGYDVPMVVLVCLVGAGVGCFLGFGRYTYRLDGSPVSRRVDTAPAPTKVGL</sequence>
<feature type="transmembrane region" description="Helical" evidence="5">
    <location>
        <begin position="253"/>
        <end position="274"/>
    </location>
</feature>
<dbReference type="InterPro" id="IPR011701">
    <property type="entry name" value="MFS"/>
</dbReference>
<dbReference type="EMBL" id="VYSA01000007">
    <property type="protein sequence ID" value="KAA9104753.1"/>
    <property type="molecule type" value="Genomic_DNA"/>
</dbReference>
<feature type="transmembrane region" description="Helical" evidence="5">
    <location>
        <begin position="163"/>
        <end position="185"/>
    </location>
</feature>
<gene>
    <name evidence="7" type="ORF">F6B43_18935</name>
</gene>
<feature type="transmembrane region" description="Helical" evidence="5">
    <location>
        <begin position="227"/>
        <end position="247"/>
    </location>
</feature>
<evidence type="ECO:0000256" key="5">
    <source>
        <dbReference type="SAM" id="Phobius"/>
    </source>
</evidence>
<dbReference type="Pfam" id="PF07690">
    <property type="entry name" value="MFS_1"/>
    <property type="match status" value="1"/>
</dbReference>
<feature type="transmembrane region" description="Helical" evidence="5">
    <location>
        <begin position="197"/>
        <end position="220"/>
    </location>
</feature>
<dbReference type="PROSITE" id="PS50850">
    <property type="entry name" value="MFS"/>
    <property type="match status" value="1"/>
</dbReference>
<feature type="transmembrane region" description="Helical" evidence="5">
    <location>
        <begin position="112"/>
        <end position="131"/>
    </location>
</feature>
<accession>A0A5J5IYB8</accession>
<feature type="transmembrane region" description="Helical" evidence="5">
    <location>
        <begin position="286"/>
        <end position="311"/>
    </location>
</feature>
<dbReference type="AlphaFoldDB" id="A0A5J5IYB8"/>
<evidence type="ECO:0000256" key="1">
    <source>
        <dbReference type="ARBA" id="ARBA00004651"/>
    </source>
</evidence>
<keyword evidence="4 5" id="KW-0472">Membrane</keyword>
<keyword evidence="8" id="KW-1185">Reference proteome</keyword>
<comment type="caution">
    <text evidence="7">The sequence shown here is derived from an EMBL/GenBank/DDBJ whole genome shotgun (WGS) entry which is preliminary data.</text>
</comment>
<dbReference type="InterPro" id="IPR050327">
    <property type="entry name" value="Proton-linked_MCT"/>
</dbReference>
<feature type="transmembrane region" description="Helical" evidence="5">
    <location>
        <begin position="80"/>
        <end position="100"/>
    </location>
</feature>
<dbReference type="SUPFAM" id="SSF103473">
    <property type="entry name" value="MFS general substrate transporter"/>
    <property type="match status" value="1"/>
</dbReference>
<keyword evidence="2 5" id="KW-0812">Transmembrane</keyword>
<dbReference type="PANTHER" id="PTHR11360:SF284">
    <property type="entry name" value="EG:103B4.3 PROTEIN-RELATED"/>
    <property type="match status" value="1"/>
</dbReference>
<evidence type="ECO:0000259" key="6">
    <source>
        <dbReference type="PROSITE" id="PS50850"/>
    </source>
</evidence>
<feature type="transmembrane region" description="Helical" evidence="5">
    <location>
        <begin position="317"/>
        <end position="341"/>
    </location>
</feature>
<dbReference type="GO" id="GO:0005886">
    <property type="term" value="C:plasma membrane"/>
    <property type="evidence" value="ECO:0007669"/>
    <property type="project" value="UniProtKB-SubCell"/>
</dbReference>
<name>A0A5J5IYB8_9MICO</name>
<dbReference type="Proteomes" id="UP000325827">
    <property type="component" value="Unassembled WGS sequence"/>
</dbReference>
<evidence type="ECO:0000256" key="4">
    <source>
        <dbReference type="ARBA" id="ARBA00023136"/>
    </source>
</evidence>
<evidence type="ECO:0000313" key="8">
    <source>
        <dbReference type="Proteomes" id="UP000325827"/>
    </source>
</evidence>
<dbReference type="InterPro" id="IPR020846">
    <property type="entry name" value="MFS_dom"/>
</dbReference>
<feature type="transmembrane region" description="Helical" evidence="5">
    <location>
        <begin position="21"/>
        <end position="40"/>
    </location>
</feature>
<reference evidence="8" key="1">
    <citation type="submission" date="2019-09" db="EMBL/GenBank/DDBJ databases">
        <title>Mumia zhuanghuii sp. nov. isolated from the intestinal contents of plateau pika (Ochotona curzoniae) in the Qinghai-Tibet plateau of China.</title>
        <authorList>
            <person name="Tian Z."/>
        </authorList>
    </citation>
    <scope>NUCLEOTIDE SEQUENCE [LARGE SCALE GENOMIC DNA]</scope>
    <source>
        <strain evidence="8">JCM 30598</strain>
    </source>
</reference>
<feature type="domain" description="Major facilitator superfamily (MFS) profile" evidence="6">
    <location>
        <begin position="1"/>
        <end position="339"/>
    </location>
</feature>
<keyword evidence="3 5" id="KW-1133">Transmembrane helix</keyword>
<protein>
    <submittedName>
        <fullName evidence="7">MFS transporter</fullName>
    </submittedName>
</protein>
<evidence type="ECO:0000256" key="3">
    <source>
        <dbReference type="ARBA" id="ARBA00022989"/>
    </source>
</evidence>
<feature type="transmembrane region" description="Helical" evidence="5">
    <location>
        <begin position="46"/>
        <end position="73"/>
    </location>
</feature>
<dbReference type="Gene3D" id="1.20.1250.20">
    <property type="entry name" value="MFS general substrate transporter like domains"/>
    <property type="match status" value="1"/>
</dbReference>